<dbReference type="GO" id="GO:0048194">
    <property type="term" value="P:Golgi vesicle budding"/>
    <property type="evidence" value="ECO:0007669"/>
    <property type="project" value="TreeGrafter"/>
</dbReference>
<dbReference type="GO" id="GO:0043001">
    <property type="term" value="P:Golgi to plasma membrane protein transport"/>
    <property type="evidence" value="ECO:0007669"/>
    <property type="project" value="TreeGrafter"/>
</dbReference>
<dbReference type="GO" id="GO:0031985">
    <property type="term" value="C:Golgi cisterna"/>
    <property type="evidence" value="ECO:0007669"/>
    <property type="project" value="TreeGrafter"/>
</dbReference>
<dbReference type="GO" id="GO:0000139">
    <property type="term" value="C:Golgi membrane"/>
    <property type="evidence" value="ECO:0007669"/>
    <property type="project" value="UniProtKB-SubCell"/>
</dbReference>
<dbReference type="Proteomes" id="UP000479000">
    <property type="component" value="Unassembled WGS sequence"/>
</dbReference>
<evidence type="ECO:0000256" key="2">
    <source>
        <dbReference type="ARBA" id="ARBA00007284"/>
    </source>
</evidence>
<gene>
    <name evidence="7" type="ORF">NTEN_LOCUS11262</name>
</gene>
<evidence type="ECO:0000256" key="3">
    <source>
        <dbReference type="ARBA" id="ARBA00023034"/>
    </source>
</evidence>
<sequence>MGADQGYFGKLLIGAHCVLLCTSSHDIMGLFQERKFLVQGCEYWSMCWCRVHVFALSFMDERCTSFSIIAVESGPFPKASWFSERSRRDLVQLIFSLEEDSGLTWGDWLLRCERDKRSFLVCSLPYTFCRPDGIPFLKAIETNFLSRSTPYHLRFEPPSVQKLVMHITSTVNPRSCFVCSPSTTRWNVSQPTSSITFIANRRYGKRRPELATPTIIETLQQPTTIVTKVTRAQSTRVMRILRTGGGRLVNLRPVFRAARHGRRGRLKRLWNYHRHNRRGINGCLLCSAILHDTYFAVHPIELIANSVQTATMILAFGNIPTHLEVGEMYVASGLQKRNVAKDKENPPTVEANDCSSSNEGAGEQSANDEGKLTLMEELLLLVMDPRGYVSVWNDQVSRAIRGSILIELWMRGKIELEPAGLNRKSLRQRIVIVKSTTTTEDTILNEALKIMKSSPPHSVPDWMSYLSGESWNVLKLKYHMRNVRERLFKELVERGILSTVKIDYWLFDYCMHPVKDFGAIKRLRSKIKYALLDNFSNDLRRMDKRTLSLLILAQYSGGIEDCLSGLSSEQERLALRRSHDIEVSNFEMESRNGNDSELHWAAWNGQTGWRKLNLIAMKACFPTVYLYDNDHNVTCLFFVSCYSCTNLIFIDTAEPNETAAGEQRIVRRPPIAINHSPRVVTGNPNTGTYGNHRVVSVAAFARGPREGHTFCSSTRNIFMSNWMRVATGRTRTCFASTIPFLSVPIGRRAVAAAVRILENNLPTGDAFSGINFHRQHFPVSKEFTSQVYHCLHSYETTPSISAWNADGAEYLSSGREGETTAPIFVQGLLRTVR</sequence>
<evidence type="ECO:0000256" key="4">
    <source>
        <dbReference type="ARBA" id="ARBA00023121"/>
    </source>
</evidence>
<dbReference type="GO" id="GO:0070273">
    <property type="term" value="F:phosphatidylinositol-4-phosphate binding"/>
    <property type="evidence" value="ECO:0007669"/>
    <property type="project" value="InterPro"/>
</dbReference>
<dbReference type="GO" id="GO:0005802">
    <property type="term" value="C:trans-Golgi network"/>
    <property type="evidence" value="ECO:0007669"/>
    <property type="project" value="TreeGrafter"/>
</dbReference>
<accession>A0A6H5GS42</accession>
<evidence type="ECO:0000256" key="1">
    <source>
        <dbReference type="ARBA" id="ARBA00004255"/>
    </source>
</evidence>
<keyword evidence="5" id="KW-0472">Membrane</keyword>
<dbReference type="OrthoDB" id="2189106at2759"/>
<reference evidence="7 8" key="1">
    <citation type="submission" date="2020-02" db="EMBL/GenBank/DDBJ databases">
        <authorList>
            <person name="Ferguson B K."/>
        </authorList>
    </citation>
    <scope>NUCLEOTIDE SEQUENCE [LARGE SCALE GENOMIC DNA]</scope>
</reference>
<dbReference type="Pfam" id="PF05719">
    <property type="entry name" value="GPP34"/>
    <property type="match status" value="1"/>
</dbReference>
<dbReference type="PANTHER" id="PTHR12704">
    <property type="entry name" value="TRANS-GOLGI PROTEIN GMX33"/>
    <property type="match status" value="1"/>
</dbReference>
<dbReference type="EMBL" id="CADCXU010016606">
    <property type="protein sequence ID" value="CAB0005785.1"/>
    <property type="molecule type" value="Genomic_DNA"/>
</dbReference>
<dbReference type="PANTHER" id="PTHR12704:SF2">
    <property type="entry name" value="GOLGI PHOSPHOPROTEIN 3 HOMOLOG SAURON"/>
    <property type="match status" value="1"/>
</dbReference>
<dbReference type="GO" id="GO:0007030">
    <property type="term" value="P:Golgi organization"/>
    <property type="evidence" value="ECO:0007669"/>
    <property type="project" value="TreeGrafter"/>
</dbReference>
<feature type="region of interest" description="Disordered" evidence="6">
    <location>
        <begin position="339"/>
        <end position="367"/>
    </location>
</feature>
<feature type="compositionally biased region" description="Polar residues" evidence="6">
    <location>
        <begin position="353"/>
        <end position="367"/>
    </location>
</feature>
<dbReference type="GO" id="GO:0005829">
    <property type="term" value="C:cytosol"/>
    <property type="evidence" value="ECO:0007669"/>
    <property type="project" value="TreeGrafter"/>
</dbReference>
<organism evidence="7 8">
    <name type="scientific">Nesidiocoris tenuis</name>
    <dbReference type="NCBI Taxonomy" id="355587"/>
    <lineage>
        <taxon>Eukaryota</taxon>
        <taxon>Metazoa</taxon>
        <taxon>Ecdysozoa</taxon>
        <taxon>Arthropoda</taxon>
        <taxon>Hexapoda</taxon>
        <taxon>Insecta</taxon>
        <taxon>Pterygota</taxon>
        <taxon>Neoptera</taxon>
        <taxon>Paraneoptera</taxon>
        <taxon>Hemiptera</taxon>
        <taxon>Heteroptera</taxon>
        <taxon>Panheteroptera</taxon>
        <taxon>Cimicomorpha</taxon>
        <taxon>Miridae</taxon>
        <taxon>Dicyphina</taxon>
        <taxon>Nesidiocoris</taxon>
    </lineage>
</organism>
<evidence type="ECO:0000256" key="6">
    <source>
        <dbReference type="SAM" id="MobiDB-lite"/>
    </source>
</evidence>
<dbReference type="InterPro" id="IPR038261">
    <property type="entry name" value="GPP34-like_sf"/>
</dbReference>
<keyword evidence="3" id="KW-0333">Golgi apparatus</keyword>
<evidence type="ECO:0000313" key="7">
    <source>
        <dbReference type="EMBL" id="CAB0005785.1"/>
    </source>
</evidence>
<name>A0A6H5GS42_9HEMI</name>
<dbReference type="GO" id="GO:0006890">
    <property type="term" value="P:retrograde vesicle-mediated transport, Golgi to endoplasmic reticulum"/>
    <property type="evidence" value="ECO:0007669"/>
    <property type="project" value="TreeGrafter"/>
</dbReference>
<evidence type="ECO:0000256" key="5">
    <source>
        <dbReference type="ARBA" id="ARBA00023136"/>
    </source>
</evidence>
<proteinExistence type="inferred from homology"/>
<dbReference type="InterPro" id="IPR008628">
    <property type="entry name" value="GPP34-like"/>
</dbReference>
<comment type="subcellular location">
    <subcellularLocation>
        <location evidence="1">Golgi apparatus membrane</location>
        <topology evidence="1">Peripheral membrane protein</topology>
        <orientation evidence="1">Cytoplasmic side</orientation>
    </subcellularLocation>
</comment>
<feature type="non-terminal residue" evidence="7">
    <location>
        <position position="833"/>
    </location>
</feature>
<dbReference type="Gene3D" id="1.10.3630.10">
    <property type="entry name" value="yeast vps74-n-term truncation variant domain like"/>
    <property type="match status" value="1"/>
</dbReference>
<keyword evidence="8" id="KW-1185">Reference proteome</keyword>
<evidence type="ECO:0000313" key="8">
    <source>
        <dbReference type="Proteomes" id="UP000479000"/>
    </source>
</evidence>
<dbReference type="AlphaFoldDB" id="A0A6H5GS42"/>
<comment type="similarity">
    <text evidence="2">Belongs to the GOLPH3/VPS74 family.</text>
</comment>
<protein>
    <submittedName>
        <fullName evidence="7">Uncharacterized protein</fullName>
    </submittedName>
</protein>
<keyword evidence="4" id="KW-0446">Lipid-binding</keyword>